<dbReference type="Proteomes" id="UP001168128">
    <property type="component" value="Unassembled WGS sequence"/>
</dbReference>
<gene>
    <name evidence="2" type="ORF">QWT87_07165</name>
</gene>
<evidence type="ECO:0000313" key="2">
    <source>
        <dbReference type="EMBL" id="MDO3424667.1"/>
    </source>
</evidence>
<organism evidence="2 3">
    <name type="scientific">Chryseobacterium urinae</name>
    <dbReference type="NCBI Taxonomy" id="3058400"/>
    <lineage>
        <taxon>Bacteria</taxon>
        <taxon>Pseudomonadati</taxon>
        <taxon>Bacteroidota</taxon>
        <taxon>Flavobacteriia</taxon>
        <taxon>Flavobacteriales</taxon>
        <taxon>Weeksellaceae</taxon>
        <taxon>Chryseobacterium group</taxon>
        <taxon>Chryseobacterium</taxon>
    </lineage>
</organism>
<name>A0ABT8U0T3_9FLAO</name>
<keyword evidence="1" id="KW-0472">Membrane</keyword>
<keyword evidence="1" id="KW-0812">Transmembrane</keyword>
<dbReference type="RefSeq" id="WP_302715459.1">
    <property type="nucleotide sequence ID" value="NZ_JAULSJ010000009.1"/>
</dbReference>
<keyword evidence="3" id="KW-1185">Reference proteome</keyword>
<reference evidence="2" key="1">
    <citation type="submission" date="2023-07" db="EMBL/GenBank/DDBJ databases">
        <title>AMR profile of multidrug- resistance Chryseobacterium gambrini related strain.</title>
        <authorList>
            <person name="Kirdat K."/>
            <person name="Bhatt A."/>
            <person name="Kuyare S."/>
            <person name="Yadav A."/>
        </authorList>
    </citation>
    <scope>NUCLEOTIDE SEQUENCE</scope>
    <source>
        <strain evidence="2">APV-1</strain>
    </source>
</reference>
<keyword evidence="1" id="KW-1133">Transmembrane helix</keyword>
<comment type="caution">
    <text evidence="2">The sequence shown here is derived from an EMBL/GenBank/DDBJ whole genome shotgun (WGS) entry which is preliminary data.</text>
</comment>
<evidence type="ECO:0000313" key="3">
    <source>
        <dbReference type="Proteomes" id="UP001168128"/>
    </source>
</evidence>
<feature type="transmembrane region" description="Helical" evidence="1">
    <location>
        <begin position="129"/>
        <end position="149"/>
    </location>
</feature>
<accession>A0ABT8U0T3</accession>
<evidence type="ECO:0000256" key="1">
    <source>
        <dbReference type="SAM" id="Phobius"/>
    </source>
</evidence>
<proteinExistence type="predicted"/>
<feature type="transmembrane region" description="Helical" evidence="1">
    <location>
        <begin position="72"/>
        <end position="91"/>
    </location>
</feature>
<protein>
    <submittedName>
        <fullName evidence="2">Uncharacterized protein</fullName>
    </submittedName>
</protein>
<feature type="transmembrane region" description="Helical" evidence="1">
    <location>
        <begin position="103"/>
        <end position="123"/>
    </location>
</feature>
<sequence length="154" mass="17385">MTVHTATEVPVAAVPAEAVVEADAVVAEVEEINRNTIHMKKILIHTIPVLISLIWIIAINHTLDPISLKGHYFLKFYFILVLGFYASVFALKFFGETISRTTFYFLISIFLLGVIKLAKGIFLGKPVGYLMMILILEIIVSVFLNLFYVNHKMK</sequence>
<dbReference type="EMBL" id="JAULSJ010000009">
    <property type="protein sequence ID" value="MDO3424667.1"/>
    <property type="molecule type" value="Genomic_DNA"/>
</dbReference>
<feature type="transmembrane region" description="Helical" evidence="1">
    <location>
        <begin position="42"/>
        <end position="60"/>
    </location>
</feature>